<evidence type="ECO:0000256" key="9">
    <source>
        <dbReference type="ARBA" id="ARBA00023163"/>
    </source>
</evidence>
<proteinExistence type="inferred from homology"/>
<evidence type="ECO:0000256" key="4">
    <source>
        <dbReference type="ARBA" id="ARBA00022737"/>
    </source>
</evidence>
<feature type="compositionally biased region" description="Low complexity" evidence="12">
    <location>
        <begin position="7"/>
        <end position="40"/>
    </location>
</feature>
<keyword evidence="8" id="KW-0238">DNA-binding</keyword>
<evidence type="ECO:0000313" key="15">
    <source>
        <dbReference type="Proteomes" id="UP001497623"/>
    </source>
</evidence>
<accession>A0AAV2PPH2</accession>
<feature type="non-terminal residue" evidence="14">
    <location>
        <position position="111"/>
    </location>
</feature>
<evidence type="ECO:0000256" key="11">
    <source>
        <dbReference type="PROSITE-ProRule" id="PRU00042"/>
    </source>
</evidence>
<name>A0AAV2PPH2_MEGNR</name>
<keyword evidence="9" id="KW-0804">Transcription</keyword>
<dbReference type="InterPro" id="IPR051967">
    <property type="entry name" value="Krueppel_C2H2-ZF"/>
</dbReference>
<dbReference type="GO" id="GO:0005634">
    <property type="term" value="C:nucleus"/>
    <property type="evidence" value="ECO:0007669"/>
    <property type="project" value="UniProtKB-SubCell"/>
</dbReference>
<evidence type="ECO:0000256" key="1">
    <source>
        <dbReference type="ARBA" id="ARBA00004123"/>
    </source>
</evidence>
<dbReference type="Pfam" id="PF13894">
    <property type="entry name" value="zf-C2H2_4"/>
    <property type="match status" value="1"/>
</dbReference>
<dbReference type="EMBL" id="CAXKWB010000854">
    <property type="protein sequence ID" value="CAL4062504.1"/>
    <property type="molecule type" value="Genomic_DNA"/>
</dbReference>
<feature type="region of interest" description="Disordered" evidence="12">
    <location>
        <begin position="1"/>
        <end position="40"/>
    </location>
</feature>
<sequence length="111" mass="12140">MLQRAHGTGVSSLGVSGSSSLTKSSVVSSRTVGSSGSLSGGSYDCRVCGKTFTSGWELRRHLHAHADSRPFKCPYCPHRCNFKHNLKTHIRCIHPGEMFLYTIGNENTNKE</sequence>
<dbReference type="GO" id="GO:0000978">
    <property type="term" value="F:RNA polymerase II cis-regulatory region sequence-specific DNA binding"/>
    <property type="evidence" value="ECO:0007669"/>
    <property type="project" value="TreeGrafter"/>
</dbReference>
<keyword evidence="7" id="KW-0805">Transcription regulation</keyword>
<dbReference type="SUPFAM" id="SSF57667">
    <property type="entry name" value="beta-beta-alpha zinc fingers"/>
    <property type="match status" value="1"/>
</dbReference>
<evidence type="ECO:0000256" key="10">
    <source>
        <dbReference type="ARBA" id="ARBA00023242"/>
    </source>
</evidence>
<evidence type="ECO:0000256" key="8">
    <source>
        <dbReference type="ARBA" id="ARBA00023125"/>
    </source>
</evidence>
<evidence type="ECO:0000256" key="12">
    <source>
        <dbReference type="SAM" id="MobiDB-lite"/>
    </source>
</evidence>
<dbReference type="PROSITE" id="PS50157">
    <property type="entry name" value="ZINC_FINGER_C2H2_2"/>
    <property type="match status" value="2"/>
</dbReference>
<keyword evidence="4" id="KW-0677">Repeat</keyword>
<dbReference type="Gene3D" id="3.30.160.60">
    <property type="entry name" value="Classic Zinc Finger"/>
    <property type="match status" value="1"/>
</dbReference>
<comment type="caution">
    <text evidence="14">The sequence shown here is derived from an EMBL/GenBank/DDBJ whole genome shotgun (WGS) entry which is preliminary data.</text>
</comment>
<dbReference type="InterPro" id="IPR013087">
    <property type="entry name" value="Znf_C2H2_type"/>
</dbReference>
<dbReference type="PROSITE" id="PS00028">
    <property type="entry name" value="ZINC_FINGER_C2H2_1"/>
    <property type="match status" value="2"/>
</dbReference>
<gene>
    <name evidence="14" type="ORF">MNOR_LOCUS2708</name>
</gene>
<dbReference type="GO" id="GO:0008270">
    <property type="term" value="F:zinc ion binding"/>
    <property type="evidence" value="ECO:0007669"/>
    <property type="project" value="UniProtKB-KW"/>
</dbReference>
<reference evidence="14 15" key="1">
    <citation type="submission" date="2024-05" db="EMBL/GenBank/DDBJ databases">
        <authorList>
            <person name="Wallberg A."/>
        </authorList>
    </citation>
    <scope>NUCLEOTIDE SEQUENCE [LARGE SCALE GENOMIC DNA]</scope>
</reference>
<dbReference type="SMART" id="SM00355">
    <property type="entry name" value="ZnF_C2H2"/>
    <property type="match status" value="2"/>
</dbReference>
<dbReference type="Proteomes" id="UP001497623">
    <property type="component" value="Unassembled WGS sequence"/>
</dbReference>
<keyword evidence="15" id="KW-1185">Reference proteome</keyword>
<evidence type="ECO:0000256" key="5">
    <source>
        <dbReference type="ARBA" id="ARBA00022771"/>
    </source>
</evidence>
<evidence type="ECO:0000256" key="2">
    <source>
        <dbReference type="ARBA" id="ARBA00006991"/>
    </source>
</evidence>
<comment type="similarity">
    <text evidence="2">Belongs to the krueppel C2H2-type zinc-finger protein family.</text>
</comment>
<feature type="domain" description="C2H2-type" evidence="13">
    <location>
        <begin position="71"/>
        <end position="99"/>
    </location>
</feature>
<keyword evidence="6" id="KW-0862">Zinc</keyword>
<dbReference type="InterPro" id="IPR036236">
    <property type="entry name" value="Znf_C2H2_sf"/>
</dbReference>
<protein>
    <recommendedName>
        <fullName evidence="13">C2H2-type domain-containing protein</fullName>
    </recommendedName>
</protein>
<evidence type="ECO:0000256" key="7">
    <source>
        <dbReference type="ARBA" id="ARBA00023015"/>
    </source>
</evidence>
<dbReference type="AlphaFoldDB" id="A0AAV2PPH2"/>
<evidence type="ECO:0000256" key="6">
    <source>
        <dbReference type="ARBA" id="ARBA00022833"/>
    </source>
</evidence>
<evidence type="ECO:0000256" key="3">
    <source>
        <dbReference type="ARBA" id="ARBA00022723"/>
    </source>
</evidence>
<keyword evidence="3" id="KW-0479">Metal-binding</keyword>
<evidence type="ECO:0000259" key="13">
    <source>
        <dbReference type="PROSITE" id="PS50157"/>
    </source>
</evidence>
<keyword evidence="5 11" id="KW-0863">Zinc-finger</keyword>
<dbReference type="PANTHER" id="PTHR45925">
    <property type="entry name" value="ZINC FINGER PROTEIN"/>
    <property type="match status" value="1"/>
</dbReference>
<keyword evidence="10" id="KW-0539">Nucleus</keyword>
<feature type="domain" description="C2H2-type" evidence="13">
    <location>
        <begin position="43"/>
        <end position="70"/>
    </location>
</feature>
<organism evidence="14 15">
    <name type="scientific">Meganyctiphanes norvegica</name>
    <name type="common">Northern krill</name>
    <name type="synonym">Thysanopoda norvegica</name>
    <dbReference type="NCBI Taxonomy" id="48144"/>
    <lineage>
        <taxon>Eukaryota</taxon>
        <taxon>Metazoa</taxon>
        <taxon>Ecdysozoa</taxon>
        <taxon>Arthropoda</taxon>
        <taxon>Crustacea</taxon>
        <taxon>Multicrustacea</taxon>
        <taxon>Malacostraca</taxon>
        <taxon>Eumalacostraca</taxon>
        <taxon>Eucarida</taxon>
        <taxon>Euphausiacea</taxon>
        <taxon>Euphausiidae</taxon>
        <taxon>Meganyctiphanes</taxon>
    </lineage>
</organism>
<evidence type="ECO:0000313" key="14">
    <source>
        <dbReference type="EMBL" id="CAL4062504.1"/>
    </source>
</evidence>
<comment type="subcellular location">
    <subcellularLocation>
        <location evidence="1">Nucleus</location>
    </subcellularLocation>
</comment>
<dbReference type="GO" id="GO:0000981">
    <property type="term" value="F:DNA-binding transcription factor activity, RNA polymerase II-specific"/>
    <property type="evidence" value="ECO:0007669"/>
    <property type="project" value="TreeGrafter"/>
</dbReference>